<dbReference type="Gene3D" id="1.20.1050.10">
    <property type="match status" value="1"/>
</dbReference>
<dbReference type="InterPro" id="IPR040079">
    <property type="entry name" value="Glutathione_S-Trfase"/>
</dbReference>
<dbReference type="GO" id="GO:0016034">
    <property type="term" value="F:maleylacetoacetate isomerase activity"/>
    <property type="evidence" value="ECO:0007669"/>
    <property type="project" value="TreeGrafter"/>
</dbReference>
<dbReference type="InterPro" id="IPR036249">
    <property type="entry name" value="Thioredoxin-like_sf"/>
</dbReference>
<dbReference type="EMBL" id="QBMP01000002">
    <property type="protein sequence ID" value="PZO61287.1"/>
    <property type="molecule type" value="Genomic_DNA"/>
</dbReference>
<feature type="domain" description="GST N-terminal" evidence="1">
    <location>
        <begin position="1"/>
        <end position="81"/>
    </location>
</feature>
<dbReference type="CDD" id="cd03043">
    <property type="entry name" value="GST_N_1"/>
    <property type="match status" value="1"/>
</dbReference>
<dbReference type="GO" id="GO:0006559">
    <property type="term" value="P:L-phenylalanine catabolic process"/>
    <property type="evidence" value="ECO:0007669"/>
    <property type="project" value="TreeGrafter"/>
</dbReference>
<dbReference type="Proteomes" id="UP000249794">
    <property type="component" value="Unassembled WGS sequence"/>
</dbReference>
<dbReference type="AlphaFoldDB" id="A0A2W4XXS4"/>
<keyword evidence="2" id="KW-0808">Transferase</keyword>
<dbReference type="Gene3D" id="3.40.30.10">
    <property type="entry name" value="Glutaredoxin"/>
    <property type="match status" value="1"/>
</dbReference>
<evidence type="ECO:0000313" key="3">
    <source>
        <dbReference type="Proteomes" id="UP000249794"/>
    </source>
</evidence>
<dbReference type="InterPro" id="IPR004045">
    <property type="entry name" value="Glutathione_S-Trfase_N"/>
</dbReference>
<sequence length="216" mass="24640">MKLIIGNKNYSSWSLRPWLLLSTFKLEFEEIQESLQQAGLKSRLGQYSPTSRVPVLIDESLTVWDSLAICEYVSEKYLAHQGWPNDQALRAEARSICAEMHAGFMGLRSELPMNCRAMRKVELSASALQDIARIDQIWSKCLRENSGPWLFGEFSIADCFYAPVVMRFKTYGISLSEKASEYQTFFLQHSELNRWVKAAQSETEIVPEDEAGEPLA</sequence>
<dbReference type="SUPFAM" id="SSF52833">
    <property type="entry name" value="Thioredoxin-like"/>
    <property type="match status" value="1"/>
</dbReference>
<organism evidence="2 3">
    <name type="scientific">Phormidesmis priestleyi</name>
    <dbReference type="NCBI Taxonomy" id="268141"/>
    <lineage>
        <taxon>Bacteria</taxon>
        <taxon>Bacillati</taxon>
        <taxon>Cyanobacteriota</taxon>
        <taxon>Cyanophyceae</taxon>
        <taxon>Leptolyngbyales</taxon>
        <taxon>Leptolyngbyaceae</taxon>
        <taxon>Phormidesmis</taxon>
    </lineage>
</organism>
<dbReference type="Pfam" id="PF13409">
    <property type="entry name" value="GST_N_2"/>
    <property type="match status" value="1"/>
</dbReference>
<dbReference type="CDD" id="cd03194">
    <property type="entry name" value="GST_C_3"/>
    <property type="match status" value="1"/>
</dbReference>
<dbReference type="SUPFAM" id="SSF47616">
    <property type="entry name" value="GST C-terminal domain-like"/>
    <property type="match status" value="1"/>
</dbReference>
<reference evidence="2 3" key="2">
    <citation type="submission" date="2018-06" db="EMBL/GenBank/DDBJ databases">
        <title>Metagenomic assembly of (sub)arctic Cyanobacteria and their associated microbiome from non-axenic cultures.</title>
        <authorList>
            <person name="Baurain D."/>
        </authorList>
    </citation>
    <scope>NUCLEOTIDE SEQUENCE [LARGE SCALE GENOMIC DNA]</scope>
    <source>
        <strain evidence="2">ULC027bin1</strain>
    </source>
</reference>
<proteinExistence type="predicted"/>
<dbReference type="InterPro" id="IPR036282">
    <property type="entry name" value="Glutathione-S-Trfase_C_sf"/>
</dbReference>
<dbReference type="Pfam" id="PF13410">
    <property type="entry name" value="GST_C_2"/>
    <property type="match status" value="1"/>
</dbReference>
<dbReference type="GO" id="GO:0004364">
    <property type="term" value="F:glutathione transferase activity"/>
    <property type="evidence" value="ECO:0007669"/>
    <property type="project" value="TreeGrafter"/>
</dbReference>
<name>A0A2W4XXS4_9CYAN</name>
<dbReference type="GO" id="GO:0006749">
    <property type="term" value="P:glutathione metabolic process"/>
    <property type="evidence" value="ECO:0007669"/>
    <property type="project" value="TreeGrafter"/>
</dbReference>
<evidence type="ECO:0000259" key="1">
    <source>
        <dbReference type="PROSITE" id="PS50404"/>
    </source>
</evidence>
<protein>
    <submittedName>
        <fullName evidence="2">Glutathione S-transferase</fullName>
    </submittedName>
</protein>
<reference evidence="3" key="1">
    <citation type="submission" date="2018-04" db="EMBL/GenBank/DDBJ databases">
        <authorList>
            <person name="Cornet L."/>
        </authorList>
    </citation>
    <scope>NUCLEOTIDE SEQUENCE [LARGE SCALE GENOMIC DNA]</scope>
</reference>
<dbReference type="PROSITE" id="PS50404">
    <property type="entry name" value="GST_NTER"/>
    <property type="match status" value="1"/>
</dbReference>
<comment type="caution">
    <text evidence="2">The sequence shown here is derived from an EMBL/GenBank/DDBJ whole genome shotgun (WGS) entry which is preliminary data.</text>
</comment>
<accession>A0A2W4XXS4</accession>
<dbReference type="PANTHER" id="PTHR42673:SF4">
    <property type="entry name" value="MALEYLACETOACETATE ISOMERASE"/>
    <property type="match status" value="1"/>
</dbReference>
<dbReference type="PANTHER" id="PTHR42673">
    <property type="entry name" value="MALEYLACETOACETATE ISOMERASE"/>
    <property type="match status" value="1"/>
</dbReference>
<evidence type="ECO:0000313" key="2">
    <source>
        <dbReference type="EMBL" id="PZO61287.1"/>
    </source>
</evidence>
<gene>
    <name evidence="2" type="ORF">DCF15_00480</name>
</gene>
<dbReference type="SFLD" id="SFLDS00019">
    <property type="entry name" value="Glutathione_Transferase_(cytos"/>
    <property type="match status" value="1"/>
</dbReference>